<evidence type="ECO:0000313" key="14">
    <source>
        <dbReference type="Proteomes" id="UP001186944"/>
    </source>
</evidence>
<organism evidence="13 14">
    <name type="scientific">Pinctada imbricata</name>
    <name type="common">Atlantic pearl-oyster</name>
    <name type="synonym">Pinctada martensii</name>
    <dbReference type="NCBI Taxonomy" id="66713"/>
    <lineage>
        <taxon>Eukaryota</taxon>
        <taxon>Metazoa</taxon>
        <taxon>Spiralia</taxon>
        <taxon>Lophotrochozoa</taxon>
        <taxon>Mollusca</taxon>
        <taxon>Bivalvia</taxon>
        <taxon>Autobranchia</taxon>
        <taxon>Pteriomorphia</taxon>
        <taxon>Pterioida</taxon>
        <taxon>Pterioidea</taxon>
        <taxon>Pteriidae</taxon>
        <taxon>Pinctada</taxon>
    </lineage>
</organism>
<dbReference type="Proteomes" id="UP001186944">
    <property type="component" value="Unassembled WGS sequence"/>
</dbReference>
<keyword evidence="2 11" id="KW-0813">Transport</keyword>
<accession>A0AA89C0T0</accession>
<evidence type="ECO:0000256" key="11">
    <source>
        <dbReference type="RuleBase" id="RU000679"/>
    </source>
</evidence>
<keyword evidence="5 12" id="KW-1133">Transmembrane helix</keyword>
<name>A0AA89C0T0_PINIB</name>
<keyword evidence="8 12" id="KW-0472">Membrane</keyword>
<evidence type="ECO:0000256" key="3">
    <source>
        <dbReference type="ARBA" id="ARBA00022461"/>
    </source>
</evidence>
<evidence type="ECO:0000256" key="2">
    <source>
        <dbReference type="ARBA" id="ARBA00022448"/>
    </source>
</evidence>
<dbReference type="Pfam" id="PF00858">
    <property type="entry name" value="ASC"/>
    <property type="match status" value="1"/>
</dbReference>
<dbReference type="PANTHER" id="PTHR11690">
    <property type="entry name" value="AMILORIDE-SENSITIVE SODIUM CHANNEL-RELATED"/>
    <property type="match status" value="1"/>
</dbReference>
<sequence>SCIWSFIILVSFSYLVYTLVLELEKYYSYPVRTQVVVTYPTIVQFPAVTICNLCWRNGTKIGNSTQYRDYLSSLDDYSFHGRRPNWSDPWYEEKGFFNETNMREIVLNQAMDVSKFFFHCVFDNDFSLDCKKIFVPMITHEGICYTFNGNGKRKTTFGGSNYNLHLYVDINTDEHTWSSALGDGIQVLVHEPGTFPDIINEGVRIQPGTSAYAEIRKKEVGYTEKGNS</sequence>
<evidence type="ECO:0000256" key="5">
    <source>
        <dbReference type="ARBA" id="ARBA00022989"/>
    </source>
</evidence>
<dbReference type="GO" id="GO:0005886">
    <property type="term" value="C:plasma membrane"/>
    <property type="evidence" value="ECO:0007669"/>
    <property type="project" value="TreeGrafter"/>
</dbReference>
<feature type="non-terminal residue" evidence="13">
    <location>
        <position position="1"/>
    </location>
</feature>
<keyword evidence="6" id="KW-0915">Sodium</keyword>
<evidence type="ECO:0000256" key="12">
    <source>
        <dbReference type="SAM" id="Phobius"/>
    </source>
</evidence>
<keyword evidence="10 11" id="KW-0407">Ion channel</keyword>
<protein>
    <submittedName>
        <fullName evidence="13">Uncharacterized protein</fullName>
    </submittedName>
</protein>
<evidence type="ECO:0000256" key="1">
    <source>
        <dbReference type="ARBA" id="ARBA00004141"/>
    </source>
</evidence>
<keyword evidence="7 11" id="KW-0406">Ion transport</keyword>
<evidence type="ECO:0000256" key="10">
    <source>
        <dbReference type="ARBA" id="ARBA00023303"/>
    </source>
</evidence>
<dbReference type="EMBL" id="VSWD01000005">
    <property type="protein sequence ID" value="KAK3101611.1"/>
    <property type="molecule type" value="Genomic_DNA"/>
</dbReference>
<feature type="transmembrane region" description="Helical" evidence="12">
    <location>
        <begin position="6"/>
        <end position="23"/>
    </location>
</feature>
<evidence type="ECO:0000256" key="6">
    <source>
        <dbReference type="ARBA" id="ARBA00023053"/>
    </source>
</evidence>
<dbReference type="AlphaFoldDB" id="A0AA89C0T0"/>
<keyword evidence="9 11" id="KW-0739">Sodium transport</keyword>
<comment type="caution">
    <text evidence="13">The sequence shown here is derived from an EMBL/GenBank/DDBJ whole genome shotgun (WGS) entry which is preliminary data.</text>
</comment>
<proteinExistence type="inferred from homology"/>
<dbReference type="InterPro" id="IPR001873">
    <property type="entry name" value="ENaC"/>
</dbReference>
<comment type="subcellular location">
    <subcellularLocation>
        <location evidence="1">Membrane</location>
        <topology evidence="1">Multi-pass membrane protein</topology>
    </subcellularLocation>
</comment>
<gene>
    <name evidence="13" type="ORF">FSP39_004840</name>
</gene>
<dbReference type="PRINTS" id="PR01078">
    <property type="entry name" value="AMINACHANNEL"/>
</dbReference>
<keyword evidence="3 11" id="KW-0894">Sodium channel</keyword>
<comment type="similarity">
    <text evidence="11">Belongs to the amiloride-sensitive sodium channel (TC 1.A.6) family.</text>
</comment>
<evidence type="ECO:0000256" key="4">
    <source>
        <dbReference type="ARBA" id="ARBA00022692"/>
    </source>
</evidence>
<evidence type="ECO:0000256" key="8">
    <source>
        <dbReference type="ARBA" id="ARBA00023136"/>
    </source>
</evidence>
<evidence type="ECO:0000256" key="7">
    <source>
        <dbReference type="ARBA" id="ARBA00023065"/>
    </source>
</evidence>
<keyword evidence="4 11" id="KW-0812">Transmembrane</keyword>
<reference evidence="13" key="1">
    <citation type="submission" date="2019-08" db="EMBL/GenBank/DDBJ databases">
        <title>The improved chromosome-level genome for the pearl oyster Pinctada fucata martensii using PacBio sequencing and Hi-C.</title>
        <authorList>
            <person name="Zheng Z."/>
        </authorList>
    </citation>
    <scope>NUCLEOTIDE SEQUENCE</scope>
    <source>
        <strain evidence="13">ZZ-2019</strain>
        <tissue evidence="13">Adductor muscle</tissue>
    </source>
</reference>
<evidence type="ECO:0000313" key="13">
    <source>
        <dbReference type="EMBL" id="KAK3101611.1"/>
    </source>
</evidence>
<keyword evidence="14" id="KW-1185">Reference proteome</keyword>
<dbReference type="Gene3D" id="2.60.470.10">
    <property type="entry name" value="Acid-sensing ion channels like domains"/>
    <property type="match status" value="1"/>
</dbReference>
<evidence type="ECO:0000256" key="9">
    <source>
        <dbReference type="ARBA" id="ARBA00023201"/>
    </source>
</evidence>
<dbReference type="GO" id="GO:0015280">
    <property type="term" value="F:ligand-gated sodium channel activity"/>
    <property type="evidence" value="ECO:0007669"/>
    <property type="project" value="TreeGrafter"/>
</dbReference>